<dbReference type="FunCoup" id="A0LG75">
    <property type="interactions" value="297"/>
</dbReference>
<name>A0LG75_SYNFM</name>
<sequence length="484" mass="53664" precursor="true">MRRPVNRNLLLFLAVLLLFAVRSGGAYAAADPVERQYQEVLKRYRAALSDPETTHRLRELDQCIAGLREVMRQDTREKLGDRSHYLLGQCYHARYDATRDRDDFRSAQENYRSVVQKHHDSPLADDAQYLIGVMTLNEDPAQAYIEFAKVGIFFPGGDMHRKSSEMTTKLQKSLQEERRAKKPEAVGRDSRKTPAAQSGGARSAGDAATAKSIRGKGTPGSKGKPASASPRAGVAGRKAGPSMPSLACQFGLEVRRIVIDPGHGGKDKGASGPNGMHEKDLTLAIARELKKAIGRKTGCEVILTRTDDRFMSLEDRTAFANKHKADLFISIHANAHEDKTRRGTETYFLNLAKDKESARVAALENAASQKKMSDLEGILRELMRNTKISESSRLARDVQANIVHKVRPQYRELRDLGTKQAPFFVLVGAEMPSILVETAFITNDAEERLLKDKSFQRSVAAGISGGIESYIRKMHGYARIGDRS</sequence>
<dbReference type="CDD" id="cd02696">
    <property type="entry name" value="MurNAc-LAA"/>
    <property type="match status" value="1"/>
</dbReference>
<organism evidence="7 8">
    <name type="scientific">Syntrophobacter fumaroxidans (strain DSM 10017 / MPOB)</name>
    <dbReference type="NCBI Taxonomy" id="335543"/>
    <lineage>
        <taxon>Bacteria</taxon>
        <taxon>Pseudomonadati</taxon>
        <taxon>Thermodesulfobacteriota</taxon>
        <taxon>Syntrophobacteria</taxon>
        <taxon>Syntrophobacterales</taxon>
        <taxon>Syntrophobacteraceae</taxon>
        <taxon>Syntrophobacter</taxon>
    </lineage>
</organism>
<dbReference type="InParanoid" id="A0LG75"/>
<evidence type="ECO:0000256" key="4">
    <source>
        <dbReference type="SAM" id="MobiDB-lite"/>
    </source>
</evidence>
<dbReference type="Gene3D" id="3.40.630.40">
    <property type="entry name" value="Zn-dependent exopeptidases"/>
    <property type="match status" value="1"/>
</dbReference>
<feature type="domain" description="MurNAc-LAA" evidence="6">
    <location>
        <begin position="317"/>
        <end position="468"/>
    </location>
</feature>
<feature type="region of interest" description="Disordered" evidence="4">
    <location>
        <begin position="161"/>
        <end position="241"/>
    </location>
</feature>
<dbReference type="STRING" id="335543.Sfum_0729"/>
<dbReference type="InterPro" id="IPR002508">
    <property type="entry name" value="MurNAc-LAA_cat"/>
</dbReference>
<dbReference type="EC" id="3.5.1.28" evidence="2"/>
<keyword evidence="3 7" id="KW-0378">Hydrolase</keyword>
<dbReference type="SMART" id="SM00646">
    <property type="entry name" value="Ami_3"/>
    <property type="match status" value="1"/>
</dbReference>
<dbReference type="InterPro" id="IPR050695">
    <property type="entry name" value="N-acetylmuramoyl_amidase_3"/>
</dbReference>
<evidence type="ECO:0000256" key="3">
    <source>
        <dbReference type="ARBA" id="ARBA00022801"/>
    </source>
</evidence>
<keyword evidence="5" id="KW-0732">Signal</keyword>
<dbReference type="Pfam" id="PF01520">
    <property type="entry name" value="Amidase_3"/>
    <property type="match status" value="1"/>
</dbReference>
<dbReference type="KEGG" id="sfu:Sfum_0729"/>
<dbReference type="AlphaFoldDB" id="A0LG75"/>
<dbReference type="PANTHER" id="PTHR30404:SF0">
    <property type="entry name" value="N-ACETYLMURAMOYL-L-ALANINE AMIDASE AMIC"/>
    <property type="match status" value="1"/>
</dbReference>
<evidence type="ECO:0000256" key="1">
    <source>
        <dbReference type="ARBA" id="ARBA00001561"/>
    </source>
</evidence>
<evidence type="ECO:0000256" key="5">
    <source>
        <dbReference type="SAM" id="SignalP"/>
    </source>
</evidence>
<feature type="compositionally biased region" description="Basic and acidic residues" evidence="4">
    <location>
        <begin position="174"/>
        <end position="192"/>
    </location>
</feature>
<dbReference type="GO" id="GO:0009253">
    <property type="term" value="P:peptidoglycan catabolic process"/>
    <property type="evidence" value="ECO:0007669"/>
    <property type="project" value="InterPro"/>
</dbReference>
<reference evidence="7 8" key="1">
    <citation type="submission" date="2006-10" db="EMBL/GenBank/DDBJ databases">
        <title>Complete sequence of Syntrophobacter fumaroxidans MPOB.</title>
        <authorList>
            <consortium name="US DOE Joint Genome Institute"/>
            <person name="Copeland A."/>
            <person name="Lucas S."/>
            <person name="Lapidus A."/>
            <person name="Barry K."/>
            <person name="Detter J.C."/>
            <person name="Glavina del Rio T."/>
            <person name="Hammon N."/>
            <person name="Israni S."/>
            <person name="Pitluck S."/>
            <person name="Goltsman E.G."/>
            <person name="Martinez M."/>
            <person name="Schmutz J."/>
            <person name="Larimer F."/>
            <person name="Land M."/>
            <person name="Hauser L."/>
            <person name="Kyrpides N."/>
            <person name="Kim E."/>
            <person name="Boone D.R."/>
            <person name="Brockman F."/>
            <person name="Culley D."/>
            <person name="Ferry J."/>
            <person name="Gunsalus R."/>
            <person name="McInerney M.J."/>
            <person name="Morrison M."/>
            <person name="Plugge C."/>
            <person name="Rohlin L."/>
            <person name="Scholten J."/>
            <person name="Sieber J."/>
            <person name="Stams A.J.M."/>
            <person name="Worm P."/>
            <person name="Henstra A.M."/>
            <person name="Richardson P."/>
        </authorList>
    </citation>
    <scope>NUCLEOTIDE SEQUENCE [LARGE SCALE GENOMIC DNA]</scope>
    <source>
        <strain evidence="8">DSM 10017 / MPOB</strain>
    </source>
</reference>
<dbReference type="GO" id="GO:0030288">
    <property type="term" value="C:outer membrane-bounded periplasmic space"/>
    <property type="evidence" value="ECO:0007669"/>
    <property type="project" value="TreeGrafter"/>
</dbReference>
<feature type="signal peptide" evidence="5">
    <location>
        <begin position="1"/>
        <end position="28"/>
    </location>
</feature>
<dbReference type="eggNOG" id="COG0860">
    <property type="taxonomic scope" value="Bacteria"/>
</dbReference>
<evidence type="ECO:0000313" key="7">
    <source>
        <dbReference type="EMBL" id="ABK16427.1"/>
    </source>
</evidence>
<dbReference type="Gene3D" id="1.25.40.10">
    <property type="entry name" value="Tetratricopeptide repeat domain"/>
    <property type="match status" value="1"/>
</dbReference>
<comment type="catalytic activity">
    <reaction evidence="1">
        <text>Hydrolyzes the link between N-acetylmuramoyl residues and L-amino acid residues in certain cell-wall glycopeptides.</text>
        <dbReference type="EC" id="3.5.1.28"/>
    </reaction>
</comment>
<dbReference type="Proteomes" id="UP000001784">
    <property type="component" value="Chromosome"/>
</dbReference>
<gene>
    <name evidence="7" type="ordered locus">Sfum_0729</name>
</gene>
<accession>A0LG75</accession>
<dbReference type="OrthoDB" id="9806267at2"/>
<dbReference type="eggNOG" id="COG1729">
    <property type="taxonomic scope" value="Bacteria"/>
</dbReference>
<dbReference type="InterPro" id="IPR011990">
    <property type="entry name" value="TPR-like_helical_dom_sf"/>
</dbReference>
<evidence type="ECO:0000256" key="2">
    <source>
        <dbReference type="ARBA" id="ARBA00011901"/>
    </source>
</evidence>
<protein>
    <recommendedName>
        <fullName evidence="2">N-acetylmuramoyl-L-alanine amidase</fullName>
        <ecNumber evidence="2">3.5.1.28</ecNumber>
    </recommendedName>
</protein>
<dbReference type="RefSeq" id="WP_011697600.1">
    <property type="nucleotide sequence ID" value="NC_008554.1"/>
</dbReference>
<evidence type="ECO:0000259" key="6">
    <source>
        <dbReference type="SMART" id="SM00646"/>
    </source>
</evidence>
<dbReference type="FunFam" id="3.40.630.40:FF:000005">
    <property type="entry name" value="N-acetylmuramoyl-L-alanine amidase (AmiA)"/>
    <property type="match status" value="1"/>
</dbReference>
<feature type="chain" id="PRO_5002626527" description="N-acetylmuramoyl-L-alanine amidase" evidence="5">
    <location>
        <begin position="29"/>
        <end position="484"/>
    </location>
</feature>
<dbReference type="GO" id="GO:0008745">
    <property type="term" value="F:N-acetylmuramoyl-L-alanine amidase activity"/>
    <property type="evidence" value="ECO:0007669"/>
    <property type="project" value="UniProtKB-EC"/>
</dbReference>
<dbReference type="HOGENOM" id="CLU_014322_11_0_7"/>
<dbReference type="EMBL" id="CP000478">
    <property type="protein sequence ID" value="ABK16427.1"/>
    <property type="molecule type" value="Genomic_DNA"/>
</dbReference>
<evidence type="ECO:0000313" key="8">
    <source>
        <dbReference type="Proteomes" id="UP000001784"/>
    </source>
</evidence>
<keyword evidence="8" id="KW-1185">Reference proteome</keyword>
<dbReference type="PANTHER" id="PTHR30404">
    <property type="entry name" value="N-ACETYLMURAMOYL-L-ALANINE AMIDASE"/>
    <property type="match status" value="1"/>
</dbReference>
<proteinExistence type="predicted"/>
<dbReference type="SUPFAM" id="SSF53187">
    <property type="entry name" value="Zn-dependent exopeptidases"/>
    <property type="match status" value="1"/>
</dbReference>